<reference evidence="6 7" key="1">
    <citation type="submission" date="2022-01" db="EMBL/GenBank/DDBJ databases">
        <title>Novel bile acid biosynthetic pathways are enriched in the microbiome of centenarians.</title>
        <authorList>
            <person name="Sato Y."/>
            <person name="Atarashi K."/>
            <person name="Plichta R.D."/>
            <person name="Arai Y."/>
            <person name="Sasajima S."/>
            <person name="Kearney M.S."/>
            <person name="Suda W."/>
            <person name="Takeshita K."/>
            <person name="Sasaki T."/>
            <person name="Okamoto S."/>
            <person name="Skelly N.A."/>
            <person name="Okamura Y."/>
            <person name="Vlamakis H."/>
            <person name="Li Y."/>
            <person name="Tanoue T."/>
            <person name="Takei H."/>
            <person name="Nittono H."/>
            <person name="Narushima S."/>
            <person name="Irie J."/>
            <person name="Itoh H."/>
            <person name="Moriya K."/>
            <person name="Sugiura Y."/>
            <person name="Suematsu M."/>
            <person name="Moritoki N."/>
            <person name="Shibata S."/>
            <person name="Littman R.D."/>
            <person name="Fischbach A.M."/>
            <person name="Uwamino Y."/>
            <person name="Inoue T."/>
            <person name="Honda A."/>
            <person name="Hattori M."/>
            <person name="Murai T."/>
            <person name="Xavier J.R."/>
            <person name="Hirose N."/>
            <person name="Honda K."/>
        </authorList>
    </citation>
    <scope>NUCLEOTIDE SEQUENCE [LARGE SCALE GENOMIC DNA]</scope>
    <source>
        <strain evidence="6 7">CE91-St30</strain>
    </source>
</reference>
<comment type="cofactor">
    <cofactor evidence="1">
        <name>FAD</name>
        <dbReference type="ChEBI" id="CHEBI:57692"/>
    </cofactor>
</comment>
<dbReference type="PROSITE" id="PS51318">
    <property type="entry name" value="TAT"/>
    <property type="match status" value="1"/>
</dbReference>
<dbReference type="InterPro" id="IPR027477">
    <property type="entry name" value="Succ_DH/fumarate_Rdtase_cat_sf"/>
</dbReference>
<dbReference type="PANTHER" id="PTHR43400">
    <property type="entry name" value="FUMARATE REDUCTASE"/>
    <property type="match status" value="1"/>
</dbReference>
<dbReference type="NCBIfam" id="TIGR01409">
    <property type="entry name" value="TAT_signal_seq"/>
    <property type="match status" value="1"/>
</dbReference>
<keyword evidence="2" id="KW-0285">Flavoprotein</keyword>
<dbReference type="EMBL" id="AP025564">
    <property type="protein sequence ID" value="BDE95314.1"/>
    <property type="molecule type" value="Genomic_DNA"/>
</dbReference>
<keyword evidence="4" id="KW-0560">Oxidoreductase</keyword>
<dbReference type="PRINTS" id="PR00411">
    <property type="entry name" value="PNDRDTASEI"/>
</dbReference>
<dbReference type="SUPFAM" id="SSF56425">
    <property type="entry name" value="Succinate dehydrogenase/fumarate reductase flavoprotein, catalytic domain"/>
    <property type="match status" value="1"/>
</dbReference>
<evidence type="ECO:0000256" key="2">
    <source>
        <dbReference type="ARBA" id="ARBA00022630"/>
    </source>
</evidence>
<keyword evidence="3" id="KW-0274">FAD</keyword>
<evidence type="ECO:0000259" key="5">
    <source>
        <dbReference type="Pfam" id="PF00890"/>
    </source>
</evidence>
<dbReference type="Proteomes" id="UP001320544">
    <property type="component" value="Chromosome"/>
</dbReference>
<dbReference type="PROSITE" id="PS51257">
    <property type="entry name" value="PROKAR_LIPOPROTEIN"/>
    <property type="match status" value="1"/>
</dbReference>
<dbReference type="InterPro" id="IPR006311">
    <property type="entry name" value="TAT_signal"/>
</dbReference>
<protein>
    <submittedName>
        <fullName evidence="6">Fumarate reductase</fullName>
    </submittedName>
</protein>
<dbReference type="Gene3D" id="3.90.700.10">
    <property type="entry name" value="Succinate dehydrogenase/fumarate reductase flavoprotein, catalytic domain"/>
    <property type="match status" value="1"/>
</dbReference>
<dbReference type="PANTHER" id="PTHR43400:SF7">
    <property type="entry name" value="FAD-DEPENDENT OXIDOREDUCTASE 2 FAD BINDING DOMAIN-CONTAINING PROTEIN"/>
    <property type="match status" value="1"/>
</dbReference>
<dbReference type="Gene3D" id="3.50.50.60">
    <property type="entry name" value="FAD/NAD(P)-binding domain"/>
    <property type="match status" value="1"/>
</dbReference>
<keyword evidence="7" id="KW-1185">Reference proteome</keyword>
<proteinExistence type="predicted"/>
<feature type="domain" description="FAD-dependent oxidoreductase 2 FAD-binding" evidence="5">
    <location>
        <begin position="81"/>
        <end position="556"/>
    </location>
</feature>
<dbReference type="SUPFAM" id="SSF51905">
    <property type="entry name" value="FAD/NAD(P)-binding domain"/>
    <property type="match status" value="1"/>
</dbReference>
<dbReference type="InterPro" id="IPR003953">
    <property type="entry name" value="FAD-dep_OxRdtase_2_FAD-bd"/>
</dbReference>
<accession>A0ABM7WGH9</accession>
<dbReference type="InterPro" id="IPR036188">
    <property type="entry name" value="FAD/NAD-bd_sf"/>
</dbReference>
<organism evidence="6 7">
    <name type="scientific">Raoultibacter timonensis</name>
    <dbReference type="NCBI Taxonomy" id="1907662"/>
    <lineage>
        <taxon>Bacteria</taxon>
        <taxon>Bacillati</taxon>
        <taxon>Actinomycetota</taxon>
        <taxon>Coriobacteriia</taxon>
        <taxon>Eggerthellales</taxon>
        <taxon>Eggerthellaceae</taxon>
        <taxon>Raoultibacter</taxon>
    </lineage>
</organism>
<sequence length="584" mass="63951">MEMDRRNFLKGAGVTAVGAMAAATLGACAPSADAGKKDASAPVSADGEEYLTAETMKKKWSFEIPPEPIAESDIAETIEADVIVVGAGTAGLMTANSAAEEGKNVVVVSASTKPTSRGGSNNAVYCKAFEEQGYEKVPVSQYQKEIFCQMHKVDQRKWYQHYNNSETAMNWTIDLMEKAGYSIDIEIGTPDEEDSLYLQRTAAVGWNLNGQEPPEEGMEVVTGKMQPLLVYELARHLTEDLSGTIYYKNVAEQLVREDENTGRVTAVICKREDGTYAKYVGKNAIVLATGDFSGDRDMMRCFCPETADFVDPKVYDSEPDYDQGFKYGGIYKGQGQKMGLWVGAAWQKSFPNCTMGSYWAPGPRNLYTNHLGLLLDRDGNRYMNEDCIGPMAAENITLLPEKKAYAIWDAGYAKHEAVSGDWTVDSMMTGEEAIAAAVAGWTKTAEGNGQTYVMGDTIEEVIEKLGLPKETIETVNRYNELAEAGVDEDFHKDPQHLHPIAEGPFFGEMCETFGFLTVLGGLNTNVNMQVCDADDKPIPGLYNVGTMVGDMFSGTYTFMIEGANYGMTCVTFGYLTGKYIAENE</sequence>
<evidence type="ECO:0000313" key="7">
    <source>
        <dbReference type="Proteomes" id="UP001320544"/>
    </source>
</evidence>
<evidence type="ECO:0000256" key="3">
    <source>
        <dbReference type="ARBA" id="ARBA00022827"/>
    </source>
</evidence>
<dbReference type="Pfam" id="PF00890">
    <property type="entry name" value="FAD_binding_2"/>
    <property type="match status" value="1"/>
</dbReference>
<dbReference type="RefSeq" id="WP_244411725.1">
    <property type="nucleotide sequence ID" value="NZ_AP025564.1"/>
</dbReference>
<evidence type="ECO:0000313" key="6">
    <source>
        <dbReference type="EMBL" id="BDE95314.1"/>
    </source>
</evidence>
<evidence type="ECO:0000256" key="4">
    <source>
        <dbReference type="ARBA" id="ARBA00023002"/>
    </source>
</evidence>
<name>A0ABM7WGH9_9ACTN</name>
<dbReference type="InterPro" id="IPR050315">
    <property type="entry name" value="FAD-oxidoreductase_2"/>
</dbReference>
<dbReference type="InterPro" id="IPR019546">
    <property type="entry name" value="TAT_signal_bac_arc"/>
</dbReference>
<gene>
    <name evidence="6" type="ORF">CE91St30_06470</name>
</gene>
<evidence type="ECO:0000256" key="1">
    <source>
        <dbReference type="ARBA" id="ARBA00001974"/>
    </source>
</evidence>